<dbReference type="EMBL" id="CP002299">
    <property type="protein sequence ID" value="ADP84033.1"/>
    <property type="molecule type" value="Genomic_DNA"/>
</dbReference>
<keyword evidence="2" id="KW-1133">Transmembrane helix</keyword>
<name>E3J0W9_PSEI1</name>
<dbReference type="HOGENOM" id="CLU_037015_0_1_11"/>
<feature type="domain" description="DUF4350" evidence="3">
    <location>
        <begin position="68"/>
        <end position="255"/>
    </location>
</feature>
<dbReference type="OrthoDB" id="5241668at2"/>
<dbReference type="eggNOG" id="ENOG502ZY4N">
    <property type="taxonomic scope" value="Bacteria"/>
</dbReference>
<dbReference type="InParanoid" id="E3J0W9"/>
<keyword evidence="5" id="KW-1185">Reference proteome</keyword>
<dbReference type="InterPro" id="IPR025646">
    <property type="entry name" value="DUF4350"/>
</dbReference>
<feature type="transmembrane region" description="Helical" evidence="2">
    <location>
        <begin position="34"/>
        <end position="55"/>
    </location>
</feature>
<evidence type="ECO:0000313" key="5">
    <source>
        <dbReference type="Proteomes" id="UP000002484"/>
    </source>
</evidence>
<organism evidence="4 5">
    <name type="scientific">Pseudofrankia inefficax (strain DSM 45817 / CECT 9037 / DDB 130130 / EuI1c)</name>
    <name type="common">Frankia inefficax</name>
    <dbReference type="NCBI Taxonomy" id="298654"/>
    <lineage>
        <taxon>Bacteria</taxon>
        <taxon>Bacillati</taxon>
        <taxon>Actinomycetota</taxon>
        <taxon>Actinomycetes</taxon>
        <taxon>Frankiales</taxon>
        <taxon>Frankiaceae</taxon>
        <taxon>Pseudofrankia</taxon>
    </lineage>
</organism>
<dbReference type="RefSeq" id="WP_013427151.1">
    <property type="nucleotide sequence ID" value="NC_014666.1"/>
</dbReference>
<evidence type="ECO:0000256" key="1">
    <source>
        <dbReference type="SAM" id="MobiDB-lite"/>
    </source>
</evidence>
<keyword evidence="2" id="KW-0812">Transmembrane</keyword>
<feature type="region of interest" description="Disordered" evidence="1">
    <location>
        <begin position="1"/>
        <end position="28"/>
    </location>
</feature>
<dbReference type="Proteomes" id="UP000002484">
    <property type="component" value="Chromosome"/>
</dbReference>
<reference evidence="4 5" key="1">
    <citation type="submission" date="2010-10" db="EMBL/GenBank/DDBJ databases">
        <title>Complete sequence of Frankia sp. EuI1c.</title>
        <authorList>
            <consortium name="US DOE Joint Genome Institute"/>
            <person name="Lucas S."/>
            <person name="Copeland A."/>
            <person name="Lapidus A."/>
            <person name="Cheng J.-F."/>
            <person name="Bruce D."/>
            <person name="Goodwin L."/>
            <person name="Pitluck S."/>
            <person name="Chertkov O."/>
            <person name="Detter J.C."/>
            <person name="Han C."/>
            <person name="Tapia R."/>
            <person name="Land M."/>
            <person name="Hauser L."/>
            <person name="Jeffries C."/>
            <person name="Kyrpides N."/>
            <person name="Ivanova N."/>
            <person name="Mikhailova N."/>
            <person name="Beauchemin N."/>
            <person name="Sen A."/>
            <person name="Sur S.A."/>
            <person name="Gtari M."/>
            <person name="Wall L."/>
            <person name="Tisa L."/>
            <person name="Woyke T."/>
        </authorList>
    </citation>
    <scope>NUCLEOTIDE SEQUENCE [LARGE SCALE GENOMIC DNA]</scope>
    <source>
        <strain evidence="5">DSM 45817 / CECT 9037 / EuI1c</strain>
    </source>
</reference>
<evidence type="ECO:0000256" key="2">
    <source>
        <dbReference type="SAM" id="Phobius"/>
    </source>
</evidence>
<evidence type="ECO:0000313" key="4">
    <source>
        <dbReference type="EMBL" id="ADP84033.1"/>
    </source>
</evidence>
<keyword evidence="2" id="KW-0472">Membrane</keyword>
<sequence length="469" mass="47866">MTAPADLAPEPGLATPAGSTFQPTAPRPASRRRLVRVLAVFAALAVVYGVIAAFIGGSSDGDTSLDTTSPRPNGTMALAQILGHRGVTVRAGDDVATALDQSTGPVGTSPERTFVIVHPGRLSGPTLSRLSDWVAGGADVVLVEPDTTVLDALRLPVRTVDAGATIGPLPPGCPLAEATAAGTATISPSTFYGRLTGDTAATATFCYRPTERAAALVVARPAGGQGRFVLLGGSAFLTNRHLDQDGNAALALGLLVRHPDLEWVIQRRASSDPVDGKGAVHLLGPGFWLTCLQLLIGLVLLALWRGRRLGPPVPEPLPVVVRAAETTEGRGRLYAAARARDLAAEALRAGLRARLADRMGVAPHGERGAVGTVRAGGVVTEITGPDPGTLVASVAERTGRPAMTVWTLLYGSGGPAAPLLGPGGSAPFPGPGVSGGPLAVAPEPPELDDAALLRLAEALDDLERQVGGR</sequence>
<protein>
    <recommendedName>
        <fullName evidence="3">DUF4350 domain-containing protein</fullName>
    </recommendedName>
</protein>
<gene>
    <name evidence="4" type="ordered locus">FraEuI1c_6049</name>
</gene>
<dbReference type="STRING" id="298654.FraEuI1c_6049"/>
<dbReference type="Pfam" id="PF14258">
    <property type="entry name" value="DUF4350"/>
    <property type="match status" value="1"/>
</dbReference>
<dbReference type="KEGG" id="fri:FraEuI1c_6049"/>
<evidence type="ECO:0000259" key="3">
    <source>
        <dbReference type="Pfam" id="PF14258"/>
    </source>
</evidence>
<dbReference type="AlphaFoldDB" id="E3J0W9"/>
<proteinExistence type="predicted"/>
<accession>E3J0W9</accession>